<organism evidence="2 3">
    <name type="scientific">Ziziphus jujuba var. spinosa</name>
    <dbReference type="NCBI Taxonomy" id="714518"/>
    <lineage>
        <taxon>Eukaryota</taxon>
        <taxon>Viridiplantae</taxon>
        <taxon>Streptophyta</taxon>
        <taxon>Embryophyta</taxon>
        <taxon>Tracheophyta</taxon>
        <taxon>Spermatophyta</taxon>
        <taxon>Magnoliopsida</taxon>
        <taxon>eudicotyledons</taxon>
        <taxon>Gunneridae</taxon>
        <taxon>Pentapetalae</taxon>
        <taxon>rosids</taxon>
        <taxon>fabids</taxon>
        <taxon>Rosales</taxon>
        <taxon>Rhamnaceae</taxon>
        <taxon>Paliureae</taxon>
        <taxon>Ziziphus</taxon>
    </lineage>
</organism>
<sequence length="201" mass="22618">MEEDLYPDQPCLHPSFLFDLHGKSTSFYCCFLNETQQSEAIFKEPYFNIFSSESALFWLFQLPCFVSVFIFCLLSTSACFYTVACIHTDREVTFKKVAAVVPRVLKRLIFTSLCTFIAFIPYIIGAVLIIIASVIFIAVVISTDSLVVTVSGCAVIALILLVYLADKYVLGEYVPLKTSEEFQLENLVMFEDPRGTSACEI</sequence>
<dbReference type="EMBL" id="JAEACU010000008">
    <property type="protein sequence ID" value="KAH7519701.1"/>
    <property type="molecule type" value="Genomic_DNA"/>
</dbReference>
<evidence type="ECO:0000313" key="2">
    <source>
        <dbReference type="EMBL" id="KAH7519701.1"/>
    </source>
</evidence>
<dbReference type="PANTHER" id="PTHR33133:SF51">
    <property type="entry name" value="THH1_TOM1_TOM3 DOMAIN-CONTAINING PROTEIN"/>
    <property type="match status" value="1"/>
</dbReference>
<dbReference type="Proteomes" id="UP000813462">
    <property type="component" value="Unassembled WGS sequence"/>
</dbReference>
<evidence type="ECO:0000313" key="3">
    <source>
        <dbReference type="Proteomes" id="UP000813462"/>
    </source>
</evidence>
<gene>
    <name evidence="2" type="ORF">FEM48_Zijuj08G0065200</name>
</gene>
<protein>
    <submittedName>
        <fullName evidence="2">Uncharacterized protein</fullName>
    </submittedName>
</protein>
<dbReference type="AlphaFoldDB" id="A0A978UXI5"/>
<name>A0A978UXI5_ZIZJJ</name>
<feature type="transmembrane region" description="Helical" evidence="1">
    <location>
        <begin position="147"/>
        <end position="165"/>
    </location>
</feature>
<keyword evidence="1" id="KW-1133">Transmembrane helix</keyword>
<proteinExistence type="predicted"/>
<comment type="caution">
    <text evidence="2">The sequence shown here is derived from an EMBL/GenBank/DDBJ whole genome shotgun (WGS) entry which is preliminary data.</text>
</comment>
<evidence type="ECO:0000256" key="1">
    <source>
        <dbReference type="SAM" id="Phobius"/>
    </source>
</evidence>
<reference evidence="2" key="1">
    <citation type="journal article" date="2021" name="Front. Plant Sci.">
        <title>Chromosome-Scale Genome Assembly for Chinese Sour Jujube and Insights Into Its Genome Evolution and Domestication Signature.</title>
        <authorList>
            <person name="Shen L.-Y."/>
            <person name="Luo H."/>
            <person name="Wang X.-L."/>
            <person name="Wang X.-M."/>
            <person name="Qiu X.-J."/>
            <person name="Liu H."/>
            <person name="Zhou S.-S."/>
            <person name="Jia K.-H."/>
            <person name="Nie S."/>
            <person name="Bao Y.-T."/>
            <person name="Zhang R.-G."/>
            <person name="Yun Q.-Z."/>
            <person name="Chai Y.-H."/>
            <person name="Lu J.-Y."/>
            <person name="Li Y."/>
            <person name="Zhao S.-W."/>
            <person name="Mao J.-F."/>
            <person name="Jia S.-G."/>
            <person name="Mao Y.-M."/>
        </authorList>
    </citation>
    <scope>NUCLEOTIDE SEQUENCE</scope>
    <source>
        <strain evidence="2">AT0</strain>
        <tissue evidence="2">Leaf</tissue>
    </source>
</reference>
<feature type="transmembrane region" description="Helical" evidence="1">
    <location>
        <begin position="55"/>
        <end position="87"/>
    </location>
</feature>
<feature type="transmembrane region" description="Helical" evidence="1">
    <location>
        <begin position="108"/>
        <end position="141"/>
    </location>
</feature>
<keyword evidence="1" id="KW-0472">Membrane</keyword>
<keyword evidence="1" id="KW-0812">Transmembrane</keyword>
<dbReference type="PANTHER" id="PTHR33133">
    <property type="entry name" value="OS08G0107100 PROTEIN-RELATED"/>
    <property type="match status" value="1"/>
</dbReference>
<accession>A0A978UXI5</accession>